<sequence length="46" mass="4640">MDGLGLDFVSELVGTALLVLLGTGVVANVALTKSKGFNGGTLMVNF</sequence>
<dbReference type="AlphaFoldDB" id="A0A4T2BB71"/>
<dbReference type="GO" id="GO:0016020">
    <property type="term" value="C:membrane"/>
    <property type="evidence" value="ECO:0007669"/>
    <property type="project" value="UniProtKB-SubCell"/>
</dbReference>
<dbReference type="Gene3D" id="1.20.1080.10">
    <property type="entry name" value="Glycerol uptake facilitator protein"/>
    <property type="match status" value="1"/>
</dbReference>
<evidence type="ECO:0000313" key="6">
    <source>
        <dbReference type="EMBL" id="TIH26671.1"/>
    </source>
</evidence>
<feature type="non-terminal residue" evidence="6">
    <location>
        <position position="46"/>
    </location>
</feature>
<comment type="caution">
    <text evidence="6">The sequence shown here is derived from an EMBL/GenBank/DDBJ whole genome shotgun (WGS) entry which is preliminary data.</text>
</comment>
<protein>
    <submittedName>
        <fullName evidence="6">Aquaporin family protein</fullName>
    </submittedName>
</protein>
<evidence type="ECO:0000256" key="4">
    <source>
        <dbReference type="ARBA" id="ARBA00023136"/>
    </source>
</evidence>
<keyword evidence="7" id="KW-1185">Reference proteome</keyword>
<evidence type="ECO:0000256" key="1">
    <source>
        <dbReference type="ARBA" id="ARBA00004141"/>
    </source>
</evidence>
<dbReference type="EMBL" id="QYRT01000087">
    <property type="protein sequence ID" value="TIH26671.1"/>
    <property type="molecule type" value="Genomic_DNA"/>
</dbReference>
<dbReference type="SUPFAM" id="SSF81338">
    <property type="entry name" value="Aquaporin-like"/>
    <property type="match status" value="1"/>
</dbReference>
<dbReference type="Proteomes" id="UP000306192">
    <property type="component" value="Unassembled WGS sequence"/>
</dbReference>
<keyword evidence="3 5" id="KW-1133">Transmembrane helix</keyword>
<accession>A0A4T2BB71</accession>
<keyword evidence="2 5" id="KW-0812">Transmembrane</keyword>
<dbReference type="InterPro" id="IPR023271">
    <property type="entry name" value="Aquaporin-like"/>
</dbReference>
<evidence type="ECO:0000256" key="5">
    <source>
        <dbReference type="SAM" id="Phobius"/>
    </source>
</evidence>
<keyword evidence="4 5" id="KW-0472">Membrane</keyword>
<comment type="subcellular location">
    <subcellularLocation>
        <location evidence="1">Membrane</location>
        <topology evidence="1">Multi-pass membrane protein</topology>
    </subcellularLocation>
</comment>
<evidence type="ECO:0000256" key="2">
    <source>
        <dbReference type="ARBA" id="ARBA00022692"/>
    </source>
</evidence>
<evidence type="ECO:0000256" key="3">
    <source>
        <dbReference type="ARBA" id="ARBA00022989"/>
    </source>
</evidence>
<gene>
    <name evidence="6" type="ORF">D4765_18915</name>
</gene>
<proteinExistence type="predicted"/>
<reference evidence="6 7" key="1">
    <citation type="journal article" date="2019" name="Microorganisms">
        <title>Systematic Affiliation and Genome Analysis of Subtercola vilae DB165(T) with Particular Emphasis on Cold Adaptation of an Isolate from a High-Altitude Cold Volcano Lake.</title>
        <authorList>
            <person name="Villalobos A.S."/>
            <person name="Wiese J."/>
            <person name="Imhoff J.F."/>
            <person name="Dorador C."/>
            <person name="Keller A."/>
            <person name="Hentschel U."/>
        </authorList>
    </citation>
    <scope>NUCLEOTIDE SEQUENCE [LARGE SCALE GENOMIC DNA]</scope>
    <source>
        <strain evidence="6 7">DB165</strain>
    </source>
</reference>
<organism evidence="6 7">
    <name type="scientific">Subtercola vilae</name>
    <dbReference type="NCBI Taxonomy" id="2056433"/>
    <lineage>
        <taxon>Bacteria</taxon>
        <taxon>Bacillati</taxon>
        <taxon>Actinomycetota</taxon>
        <taxon>Actinomycetes</taxon>
        <taxon>Micrococcales</taxon>
        <taxon>Microbacteriaceae</taxon>
        <taxon>Subtercola</taxon>
    </lineage>
</organism>
<evidence type="ECO:0000313" key="7">
    <source>
        <dbReference type="Proteomes" id="UP000306192"/>
    </source>
</evidence>
<name>A0A4T2BB71_9MICO</name>
<feature type="transmembrane region" description="Helical" evidence="5">
    <location>
        <begin position="12"/>
        <end position="31"/>
    </location>
</feature>